<protein>
    <submittedName>
        <fullName evidence="1">Uncharacterized protein</fullName>
    </submittedName>
</protein>
<name>A0A4Y2KQK4_ARAVE</name>
<proteinExistence type="predicted"/>
<feature type="non-terminal residue" evidence="1">
    <location>
        <position position="1"/>
    </location>
</feature>
<accession>A0A4Y2KQK4</accession>
<evidence type="ECO:0000313" key="1">
    <source>
        <dbReference type="EMBL" id="GBN04874.1"/>
    </source>
</evidence>
<evidence type="ECO:0000313" key="2">
    <source>
        <dbReference type="Proteomes" id="UP000499080"/>
    </source>
</evidence>
<keyword evidence="2" id="KW-1185">Reference proteome</keyword>
<dbReference type="EMBL" id="BGPR01115720">
    <property type="protein sequence ID" value="GBN04874.1"/>
    <property type="molecule type" value="Genomic_DNA"/>
</dbReference>
<organism evidence="1 2">
    <name type="scientific">Araneus ventricosus</name>
    <name type="common">Orbweaver spider</name>
    <name type="synonym">Epeira ventricosa</name>
    <dbReference type="NCBI Taxonomy" id="182803"/>
    <lineage>
        <taxon>Eukaryota</taxon>
        <taxon>Metazoa</taxon>
        <taxon>Ecdysozoa</taxon>
        <taxon>Arthropoda</taxon>
        <taxon>Chelicerata</taxon>
        <taxon>Arachnida</taxon>
        <taxon>Araneae</taxon>
        <taxon>Araneomorphae</taxon>
        <taxon>Entelegynae</taxon>
        <taxon>Araneoidea</taxon>
        <taxon>Araneidae</taxon>
        <taxon>Araneus</taxon>
    </lineage>
</organism>
<gene>
    <name evidence="1" type="ORF">AVEN_71919_1</name>
</gene>
<comment type="caution">
    <text evidence="1">The sequence shown here is derived from an EMBL/GenBank/DDBJ whole genome shotgun (WGS) entry which is preliminary data.</text>
</comment>
<sequence length="41" mass="4760">NPSIDQYLSVHEDSFGYPPTNRLLEEEAVVDWTKMMKFKGS</sequence>
<dbReference type="AlphaFoldDB" id="A0A4Y2KQK4"/>
<dbReference type="Proteomes" id="UP000499080">
    <property type="component" value="Unassembled WGS sequence"/>
</dbReference>
<reference evidence="1 2" key="1">
    <citation type="journal article" date="2019" name="Sci. Rep.">
        <title>Orb-weaving spider Araneus ventricosus genome elucidates the spidroin gene catalogue.</title>
        <authorList>
            <person name="Kono N."/>
            <person name="Nakamura H."/>
            <person name="Ohtoshi R."/>
            <person name="Moran D.A.P."/>
            <person name="Shinohara A."/>
            <person name="Yoshida Y."/>
            <person name="Fujiwara M."/>
            <person name="Mori M."/>
            <person name="Tomita M."/>
            <person name="Arakawa K."/>
        </authorList>
    </citation>
    <scope>NUCLEOTIDE SEQUENCE [LARGE SCALE GENOMIC DNA]</scope>
</reference>